<evidence type="ECO:0000313" key="4">
    <source>
        <dbReference type="EMBL" id="MDT8998635.1"/>
    </source>
</evidence>
<keyword evidence="5" id="KW-1185">Reference proteome</keyword>
<dbReference type="Proteomes" id="UP001246372">
    <property type="component" value="Unassembled WGS sequence"/>
</dbReference>
<dbReference type="RefSeq" id="WP_315649067.1">
    <property type="nucleotide sequence ID" value="NZ_JAVXZY010000001.1"/>
</dbReference>
<keyword evidence="2" id="KW-0012">Acyltransferase</keyword>
<proteinExistence type="predicted"/>
<organism evidence="4 5">
    <name type="scientific">Roseateles aquae</name>
    <dbReference type="NCBI Taxonomy" id="3077235"/>
    <lineage>
        <taxon>Bacteria</taxon>
        <taxon>Pseudomonadati</taxon>
        <taxon>Pseudomonadota</taxon>
        <taxon>Betaproteobacteria</taxon>
        <taxon>Burkholderiales</taxon>
        <taxon>Sphaerotilaceae</taxon>
        <taxon>Roseateles</taxon>
    </lineage>
</organism>
<feature type="domain" description="Beta-ketoacyl-[acyl-carrier-protein] synthase III C-terminal" evidence="3">
    <location>
        <begin position="243"/>
        <end position="333"/>
    </location>
</feature>
<dbReference type="Gene3D" id="3.40.47.10">
    <property type="match status" value="1"/>
</dbReference>
<dbReference type="PANTHER" id="PTHR34069">
    <property type="entry name" value="3-OXOACYL-[ACYL-CARRIER-PROTEIN] SYNTHASE 3"/>
    <property type="match status" value="1"/>
</dbReference>
<name>A0ABU3P7U7_9BURK</name>
<sequence length="339" mass="36415">MSRLSPLSLRDTASYLPKAVIDNGFYQCALTGSAPHPLFRGTRLRHHIAPGERAADMIAHAAQKLIDRQHLDPARDIDVLLTNVSLPDQPFTGCGAAVAQLIGARPRHILDLSNGDCVSFLLMLEQARALFTATGARSALICNAQTAGGRIFNHPASRSLPQSALPGDGAGVAYVVADDSAPLLSLLTQSYPENANELRLQAADRDWWAPGSGALNVDFSMPTIAAIIWRANQLMPRVLNEALQMAGLQPSDVACLVTNQPNRTLLRNWREAMQLAPERHANTFDEHGDLFGAALPIGIERARDDGVLEPGEILLLGGFSHAGDYAAAAALRWPDSLCC</sequence>
<reference evidence="4" key="1">
    <citation type="submission" date="2023-09" db="EMBL/GenBank/DDBJ databases">
        <title>Paucibacter sp. APW11 Genome sequencing and assembly.</title>
        <authorList>
            <person name="Kim I."/>
        </authorList>
    </citation>
    <scope>NUCLEOTIDE SEQUENCE</scope>
    <source>
        <strain evidence="4">APW11</strain>
    </source>
</reference>
<dbReference type="PANTHER" id="PTHR34069:SF2">
    <property type="entry name" value="BETA-KETOACYL-[ACYL-CARRIER-PROTEIN] SYNTHASE III"/>
    <property type="match status" value="1"/>
</dbReference>
<accession>A0ABU3P7U7</accession>
<dbReference type="Pfam" id="PF08541">
    <property type="entry name" value="ACP_syn_III_C"/>
    <property type="match status" value="1"/>
</dbReference>
<dbReference type="EMBL" id="JAVXZY010000001">
    <property type="protein sequence ID" value="MDT8998635.1"/>
    <property type="molecule type" value="Genomic_DNA"/>
</dbReference>
<evidence type="ECO:0000259" key="3">
    <source>
        <dbReference type="Pfam" id="PF08541"/>
    </source>
</evidence>
<protein>
    <submittedName>
        <fullName evidence="4">3-oxoacyl-[acyl-carrier-protein] synthase III C-terminal domain-containing protein</fullName>
    </submittedName>
</protein>
<gene>
    <name evidence="4" type="ORF">RQP53_05050</name>
</gene>
<evidence type="ECO:0000256" key="1">
    <source>
        <dbReference type="ARBA" id="ARBA00022679"/>
    </source>
</evidence>
<evidence type="ECO:0000256" key="2">
    <source>
        <dbReference type="ARBA" id="ARBA00023315"/>
    </source>
</evidence>
<dbReference type="InterPro" id="IPR013747">
    <property type="entry name" value="ACP_syn_III_C"/>
</dbReference>
<comment type="caution">
    <text evidence="4">The sequence shown here is derived from an EMBL/GenBank/DDBJ whole genome shotgun (WGS) entry which is preliminary data.</text>
</comment>
<dbReference type="InterPro" id="IPR016039">
    <property type="entry name" value="Thiolase-like"/>
</dbReference>
<evidence type="ECO:0000313" key="5">
    <source>
        <dbReference type="Proteomes" id="UP001246372"/>
    </source>
</evidence>
<dbReference type="SUPFAM" id="SSF53901">
    <property type="entry name" value="Thiolase-like"/>
    <property type="match status" value="1"/>
</dbReference>
<keyword evidence="1" id="KW-0808">Transferase</keyword>